<dbReference type="InterPro" id="IPR036388">
    <property type="entry name" value="WH-like_DNA-bd_sf"/>
</dbReference>
<dbReference type="InterPro" id="IPR016032">
    <property type="entry name" value="Sig_transdc_resp-reg_C-effctor"/>
</dbReference>
<evidence type="ECO:0000313" key="5">
    <source>
        <dbReference type="EMBL" id="MFC7581557.1"/>
    </source>
</evidence>
<dbReference type="RefSeq" id="WP_380974972.1">
    <property type="nucleotide sequence ID" value="NZ_JBHTEF010000001.1"/>
</dbReference>
<dbReference type="Proteomes" id="UP001596527">
    <property type="component" value="Unassembled WGS sequence"/>
</dbReference>
<evidence type="ECO:0000259" key="4">
    <source>
        <dbReference type="PROSITE" id="PS50043"/>
    </source>
</evidence>
<evidence type="ECO:0000256" key="1">
    <source>
        <dbReference type="ARBA" id="ARBA00023015"/>
    </source>
</evidence>
<accession>A0ABW2SNA4</accession>
<dbReference type="Pfam" id="PF00196">
    <property type="entry name" value="GerE"/>
    <property type="match status" value="1"/>
</dbReference>
<keyword evidence="2" id="KW-0238">DNA-binding</keyword>
<dbReference type="SUPFAM" id="SSF46894">
    <property type="entry name" value="C-terminal effector domain of the bipartite response regulators"/>
    <property type="match status" value="1"/>
</dbReference>
<dbReference type="SUPFAM" id="SSF52540">
    <property type="entry name" value="P-loop containing nucleoside triphosphate hydrolases"/>
    <property type="match status" value="1"/>
</dbReference>
<name>A0ABW2SNA4_9ACTO</name>
<keyword evidence="3" id="KW-0804">Transcription</keyword>
<dbReference type="PANTHER" id="PTHR44688">
    <property type="entry name" value="DNA-BINDING TRANSCRIPTIONAL ACTIVATOR DEVR_DOSR"/>
    <property type="match status" value="1"/>
</dbReference>
<dbReference type="PRINTS" id="PR00038">
    <property type="entry name" value="HTHLUXR"/>
</dbReference>
<keyword evidence="6" id="KW-1185">Reference proteome</keyword>
<evidence type="ECO:0000256" key="3">
    <source>
        <dbReference type="ARBA" id="ARBA00023163"/>
    </source>
</evidence>
<dbReference type="SMART" id="SM00421">
    <property type="entry name" value="HTH_LUXR"/>
    <property type="match status" value="1"/>
</dbReference>
<dbReference type="PANTHER" id="PTHR44688:SF16">
    <property type="entry name" value="DNA-BINDING TRANSCRIPTIONAL ACTIVATOR DEVR_DOSR"/>
    <property type="match status" value="1"/>
</dbReference>
<comment type="caution">
    <text evidence="5">The sequence shown here is derived from an EMBL/GenBank/DDBJ whole genome shotgun (WGS) entry which is preliminary data.</text>
</comment>
<dbReference type="InterPro" id="IPR000792">
    <property type="entry name" value="Tscrpt_reg_LuxR_C"/>
</dbReference>
<reference evidence="6" key="1">
    <citation type="journal article" date="2019" name="Int. J. Syst. Evol. Microbiol.">
        <title>The Global Catalogue of Microorganisms (GCM) 10K type strain sequencing project: providing services to taxonomists for standard genome sequencing and annotation.</title>
        <authorList>
            <consortium name="The Broad Institute Genomics Platform"/>
            <consortium name="The Broad Institute Genome Sequencing Center for Infectious Disease"/>
            <person name="Wu L."/>
            <person name="Ma J."/>
        </authorList>
    </citation>
    <scope>NUCLEOTIDE SEQUENCE [LARGE SCALE GENOMIC DNA]</scope>
    <source>
        <strain evidence="6">CCUG 56698</strain>
    </source>
</reference>
<feature type="domain" description="HTH luxR-type" evidence="4">
    <location>
        <begin position="848"/>
        <end position="913"/>
    </location>
</feature>
<sequence>MNAGPSVPGAIRQRLLDRMRPLAPLTVLCGVPGTAKSELIRQLAEQMAADAGSRGHPVVLVDFPRRHLGDVAALAFAIDAVIEVLGPGVVDAGVVSDLHRGRVDLGEFAGNARRRRVAMAGASLLLMNYEWQSSSGLDRILVEYARAGLDVVCSLVDVAPLRDLAQAQGVTVRVIDDGDLRFRAPELEALARSLGIEPSEELVVRVEEMTAGLPDIAAVMMLQLAGVERVVVERGEALILRRGAREELVPVDRPGARAQDDRAPLRRVDPGAFQLDDLRRVVAAMRYRGFAAGDPLTGEQGSSGFVRFLDAVLEVPQVDVDALEDLLPGCGAFVQRLVSAGYARLELWERPVGRLVWNEGFRIVARQWRRNAAAGDLADSSGGFPVRLAQWCAERDRYAEAVEVLRQTGDDRLLERFAASRFVDLIVDGRTHGLASLLPASAGAAASCPSTTVLSALEAHPLARDDRDIAIVLEALLPQLSKDFEDPDPLIRLRSVEEFLVAAGALDRWEDAPGAEERGIDALEECLATGRLTQGRAAKEYAFLGMISLLRADIVAARRALTRSVAVSVPGSRDFRIAATGLILLEGYFGEFLFDRSFDRARLLEEELPLAQRGERWQGSLVVTRLARSWTRVWNGSYEEGLEESVRLVREAPRTAIHPIVVWTQILELLLTGRPAEARVLVRGVDRRVADLGHPPRRSPVFVLGATLACVADGRLPEALGFASRRPSHEGVLDEVTQMVLATASGQKTEGPGPEYFDPDQAPPSARASTLLTCAWAAARVHSGHGAQAVEAMHGLAASASPIDVDFACRFMTREDTVRLRDLAESVAPGSVSEAIAKAVDGPHAVMEDLAVVSLSGVQLAVVDGLRRGLRNQEIADELYLSVNTVKTHLRTIYRKLGASNRAEAVALAKTFGLLDR</sequence>
<gene>
    <name evidence="5" type="ORF">ACFQWG_10160</name>
</gene>
<dbReference type="Gene3D" id="1.10.10.10">
    <property type="entry name" value="Winged helix-like DNA-binding domain superfamily/Winged helix DNA-binding domain"/>
    <property type="match status" value="1"/>
</dbReference>
<protein>
    <submittedName>
        <fullName evidence="5">Response regulator transcription factor</fullName>
    </submittedName>
</protein>
<evidence type="ECO:0000256" key="2">
    <source>
        <dbReference type="ARBA" id="ARBA00023125"/>
    </source>
</evidence>
<proteinExistence type="predicted"/>
<dbReference type="CDD" id="cd06170">
    <property type="entry name" value="LuxR_C_like"/>
    <property type="match status" value="1"/>
</dbReference>
<dbReference type="InterPro" id="IPR027417">
    <property type="entry name" value="P-loop_NTPase"/>
</dbReference>
<dbReference type="PROSITE" id="PS50043">
    <property type="entry name" value="HTH_LUXR_2"/>
    <property type="match status" value="1"/>
</dbReference>
<organism evidence="5 6">
    <name type="scientific">Schaalia naturae</name>
    <dbReference type="NCBI Taxonomy" id="635203"/>
    <lineage>
        <taxon>Bacteria</taxon>
        <taxon>Bacillati</taxon>
        <taxon>Actinomycetota</taxon>
        <taxon>Actinomycetes</taxon>
        <taxon>Actinomycetales</taxon>
        <taxon>Actinomycetaceae</taxon>
        <taxon>Schaalia</taxon>
    </lineage>
</organism>
<keyword evidence="1" id="KW-0805">Transcription regulation</keyword>
<dbReference type="EMBL" id="JBHTEF010000001">
    <property type="protein sequence ID" value="MFC7581557.1"/>
    <property type="molecule type" value="Genomic_DNA"/>
</dbReference>
<evidence type="ECO:0000313" key="6">
    <source>
        <dbReference type="Proteomes" id="UP001596527"/>
    </source>
</evidence>